<dbReference type="InterPro" id="IPR024294">
    <property type="entry name" value="DUF3810"/>
</dbReference>
<dbReference type="Pfam" id="PF12725">
    <property type="entry name" value="DUF3810"/>
    <property type="match status" value="1"/>
</dbReference>
<evidence type="ECO:0000313" key="3">
    <source>
        <dbReference type="Proteomes" id="UP000184147"/>
    </source>
</evidence>
<proteinExistence type="predicted"/>
<feature type="transmembrane region" description="Helical" evidence="1">
    <location>
        <begin position="84"/>
        <end position="104"/>
    </location>
</feature>
<dbReference type="STRING" id="1124188.SAMN05444377_1168"/>
<keyword evidence="3" id="KW-1185">Reference proteome</keyword>
<evidence type="ECO:0008006" key="4">
    <source>
        <dbReference type="Google" id="ProtNLM"/>
    </source>
</evidence>
<dbReference type="EMBL" id="FQVQ01000016">
    <property type="protein sequence ID" value="SHF69286.1"/>
    <property type="molecule type" value="Genomic_DNA"/>
</dbReference>
<dbReference type="AlphaFoldDB" id="A0A1M5DQU1"/>
<evidence type="ECO:0000313" key="2">
    <source>
        <dbReference type="EMBL" id="SHF69286.1"/>
    </source>
</evidence>
<dbReference type="RefSeq" id="WP_083544967.1">
    <property type="nucleotide sequence ID" value="NZ_FQVQ01000016.1"/>
</dbReference>
<reference evidence="2 3" key="1">
    <citation type="submission" date="2016-11" db="EMBL/GenBank/DDBJ databases">
        <authorList>
            <person name="Jaros S."/>
            <person name="Januszkiewicz K."/>
            <person name="Wedrychowicz H."/>
        </authorList>
    </citation>
    <scope>NUCLEOTIDE SEQUENCE [LARGE SCALE GENOMIC DNA]</scope>
    <source>
        <strain evidence="2 3">DSM 25660</strain>
    </source>
</reference>
<gene>
    <name evidence="2" type="ORF">SAMN05444377_1168</name>
</gene>
<keyword evidence="1" id="KW-0472">Membrane</keyword>
<dbReference type="OrthoDB" id="1048788at2"/>
<protein>
    <recommendedName>
        <fullName evidence="4">DUF3810 domain-containing protein</fullName>
    </recommendedName>
</protein>
<name>A0A1M5DQU1_9FLAO</name>
<feature type="transmembrane region" description="Helical" evidence="1">
    <location>
        <begin position="52"/>
        <end position="72"/>
    </location>
</feature>
<keyword evidence="1" id="KW-0812">Transmembrane</keyword>
<accession>A0A1M5DQU1</accession>
<dbReference type="Proteomes" id="UP000184147">
    <property type="component" value="Unassembled WGS sequence"/>
</dbReference>
<sequence length="354" mass="41271">MKLRTYWGWYAVLLQLFLLSILGQFPEAIERYYSQGIYRYIDAFWRFCMGDIPFSVGDVLYTLLILKIVWSLCRWKKTTYVQKWIAIGQWSAVVLAVFQLSWGLNYHRQKLTDKWNLNPQYTPEELVTFTRQLRDETHRIHLQITQNPKESVRVPYGIDSLFLMAQKGYQALQQRHPDINYGQLSVKKSLLSTPLTYMGFSGYFNPFTHEAQVNSLLPSYQRGNVICHEMAHQTGIASESECNFIGFLAGYYQTNPYLRYSVCTAALRYCLGTLQATHPELSKALYQSLHAGVKANLEESKLFWKNYDTVIHKGFHGFYDHFLKVNQQSDGMAGYSKYVGLLMGYQKKTFFLKD</sequence>
<evidence type="ECO:0000256" key="1">
    <source>
        <dbReference type="SAM" id="Phobius"/>
    </source>
</evidence>
<organism evidence="2 3">
    <name type="scientific">Flavobacterium fontis</name>
    <dbReference type="NCBI Taxonomy" id="1124188"/>
    <lineage>
        <taxon>Bacteria</taxon>
        <taxon>Pseudomonadati</taxon>
        <taxon>Bacteroidota</taxon>
        <taxon>Flavobacteriia</taxon>
        <taxon>Flavobacteriales</taxon>
        <taxon>Flavobacteriaceae</taxon>
        <taxon>Flavobacterium</taxon>
    </lineage>
</organism>
<keyword evidence="1" id="KW-1133">Transmembrane helix</keyword>